<evidence type="ECO:0000256" key="1">
    <source>
        <dbReference type="SAM" id="MobiDB-lite"/>
    </source>
</evidence>
<proteinExistence type="predicted"/>
<reference evidence="2 3" key="1">
    <citation type="submission" date="2020-03" db="EMBL/GenBank/DDBJ databases">
        <title>Leucobacter sp. nov., isolated from beetles.</title>
        <authorList>
            <person name="Hyun D.-W."/>
            <person name="Bae J.-W."/>
        </authorList>
    </citation>
    <scope>NUCLEOTIDE SEQUENCE [LARGE SCALE GENOMIC DNA]</scope>
    <source>
        <strain evidence="2 3">HDW9A</strain>
    </source>
</reference>
<evidence type="ECO:0008006" key="4">
    <source>
        <dbReference type="Google" id="ProtNLM"/>
    </source>
</evidence>
<sequence length="188" mass="19569">MSHFLDKQKEYEDRWQDHKKDARSGDPSRNARGERYDEDVHRKARNGIDAEIKKLGVKDFLSKGGKAAGALGGLASAAYDIYDGESPSKVAAGFAGGVAGGVAGAAAGAALGTVAFPGVGTITIGLIGAGAGAVGGYFGGVGGEAAWESWVSLRTRQAVDEGLAGKYRISPTLDPRRRHQPETYGSFR</sequence>
<dbReference type="Proteomes" id="UP000503441">
    <property type="component" value="Chromosome"/>
</dbReference>
<keyword evidence="3" id="KW-1185">Reference proteome</keyword>
<organism evidence="2 3">
    <name type="scientific">Leucobacter coleopterorum</name>
    <dbReference type="NCBI Taxonomy" id="2714933"/>
    <lineage>
        <taxon>Bacteria</taxon>
        <taxon>Bacillati</taxon>
        <taxon>Actinomycetota</taxon>
        <taxon>Actinomycetes</taxon>
        <taxon>Micrococcales</taxon>
        <taxon>Microbacteriaceae</taxon>
        <taxon>Leucobacter</taxon>
    </lineage>
</organism>
<feature type="region of interest" description="Disordered" evidence="1">
    <location>
        <begin position="1"/>
        <end position="43"/>
    </location>
</feature>
<gene>
    <name evidence="2" type="ORF">G7066_13975</name>
</gene>
<evidence type="ECO:0000313" key="2">
    <source>
        <dbReference type="EMBL" id="QIM19405.1"/>
    </source>
</evidence>
<evidence type="ECO:0000313" key="3">
    <source>
        <dbReference type="Proteomes" id="UP000503441"/>
    </source>
</evidence>
<protein>
    <recommendedName>
        <fullName evidence="4">Glycine zipper</fullName>
    </recommendedName>
</protein>
<dbReference type="RefSeq" id="WP_166331647.1">
    <property type="nucleotide sequence ID" value="NZ_CP049933.1"/>
</dbReference>
<dbReference type="EMBL" id="CP049933">
    <property type="protein sequence ID" value="QIM19405.1"/>
    <property type="molecule type" value="Genomic_DNA"/>
</dbReference>
<name>A0ABX6JYK4_9MICO</name>
<accession>A0ABX6JYK4</accession>